<accession>A0A5R9Q4D2</accession>
<dbReference type="RefSeq" id="WP_138480689.1">
    <property type="nucleotide sequence ID" value="NZ_PPSW01000012.1"/>
</dbReference>
<feature type="chain" id="PRO_5024353090" description="Secreted protein" evidence="1">
    <location>
        <begin position="21"/>
        <end position="156"/>
    </location>
</feature>
<dbReference type="Proteomes" id="UP000309186">
    <property type="component" value="Unassembled WGS sequence"/>
</dbReference>
<evidence type="ECO:0000313" key="3">
    <source>
        <dbReference type="Proteomes" id="UP000309186"/>
    </source>
</evidence>
<reference evidence="2 3" key="1">
    <citation type="submission" date="2018-01" db="EMBL/GenBank/DDBJ databases">
        <title>Co-occurrence of chitin degradation, pigmentation and bioactivity in marine Pseudoalteromonas.</title>
        <authorList>
            <person name="Paulsen S."/>
            <person name="Gram L."/>
            <person name="Machado H."/>
        </authorList>
    </citation>
    <scope>NUCLEOTIDE SEQUENCE [LARGE SCALE GENOMIC DNA]</scope>
    <source>
        <strain evidence="2 3">S3663</strain>
    </source>
</reference>
<evidence type="ECO:0000256" key="1">
    <source>
        <dbReference type="SAM" id="SignalP"/>
    </source>
</evidence>
<organism evidence="2 3">
    <name type="scientific">Pseudoalteromonas phenolica</name>
    <dbReference type="NCBI Taxonomy" id="161398"/>
    <lineage>
        <taxon>Bacteria</taxon>
        <taxon>Pseudomonadati</taxon>
        <taxon>Pseudomonadota</taxon>
        <taxon>Gammaproteobacteria</taxon>
        <taxon>Alteromonadales</taxon>
        <taxon>Pseudoalteromonadaceae</taxon>
        <taxon>Pseudoalteromonas</taxon>
    </lineage>
</organism>
<sequence length="156" mass="17889">MKTTTLIASVFLALTFNAAANTAEKEIKTTDFNTFYDTQVASPDCGGYWDERRVRVCDYRTELTDIAYKTCHYKLMYKNSMTTYPDWTAKTVLASQSCPNDWTIPGPYGYAPGGVYVHQHDTFFTQQERKTVAYNCRWETRSVWVPNGGQFCPIEP</sequence>
<dbReference type="EMBL" id="PPSW01000012">
    <property type="protein sequence ID" value="TLX47492.1"/>
    <property type="molecule type" value="Genomic_DNA"/>
</dbReference>
<dbReference type="AlphaFoldDB" id="A0A5R9Q4D2"/>
<evidence type="ECO:0008006" key="4">
    <source>
        <dbReference type="Google" id="ProtNLM"/>
    </source>
</evidence>
<gene>
    <name evidence="2" type="ORF">C1E24_09100</name>
</gene>
<evidence type="ECO:0000313" key="2">
    <source>
        <dbReference type="EMBL" id="TLX47492.1"/>
    </source>
</evidence>
<keyword evidence="1" id="KW-0732">Signal</keyword>
<name>A0A5R9Q4D2_9GAMM</name>
<proteinExistence type="predicted"/>
<feature type="signal peptide" evidence="1">
    <location>
        <begin position="1"/>
        <end position="20"/>
    </location>
</feature>
<dbReference type="OrthoDB" id="6293673at2"/>
<comment type="caution">
    <text evidence="2">The sequence shown here is derived from an EMBL/GenBank/DDBJ whole genome shotgun (WGS) entry which is preliminary data.</text>
</comment>
<protein>
    <recommendedName>
        <fullName evidence="4">Secreted protein</fullName>
    </recommendedName>
</protein>